<evidence type="ECO:0000256" key="1">
    <source>
        <dbReference type="SAM" id="Coils"/>
    </source>
</evidence>
<feature type="compositionally biased region" description="Low complexity" evidence="2">
    <location>
        <begin position="95"/>
        <end position="115"/>
    </location>
</feature>
<protein>
    <recommendedName>
        <fullName evidence="3">UVR domain-containing protein</fullName>
    </recommendedName>
</protein>
<dbReference type="Proteomes" id="UP001229421">
    <property type="component" value="Unassembled WGS sequence"/>
</dbReference>
<feature type="coiled-coil region" evidence="1">
    <location>
        <begin position="480"/>
        <end position="560"/>
    </location>
</feature>
<dbReference type="PANTHER" id="PTHR38394:SF1">
    <property type="entry name" value="NEUROFILAMENT LIGHT PROTEIN"/>
    <property type="match status" value="1"/>
</dbReference>
<gene>
    <name evidence="4" type="ORF">QVD17_28953</name>
</gene>
<feature type="domain" description="UVR" evidence="3">
    <location>
        <begin position="328"/>
        <end position="360"/>
    </location>
</feature>
<proteinExistence type="predicted"/>
<evidence type="ECO:0000313" key="4">
    <source>
        <dbReference type="EMBL" id="KAK1419688.1"/>
    </source>
</evidence>
<dbReference type="Pfam" id="PF02151">
    <property type="entry name" value="UVR"/>
    <property type="match status" value="1"/>
</dbReference>
<keyword evidence="1" id="KW-0175">Coiled coil</keyword>
<evidence type="ECO:0000256" key="2">
    <source>
        <dbReference type="SAM" id="MobiDB-lite"/>
    </source>
</evidence>
<dbReference type="PANTHER" id="PTHR38394">
    <property type="entry name" value="NEUROFILAMENT LIGHT PROTEIN"/>
    <property type="match status" value="1"/>
</dbReference>
<feature type="coiled-coil region" evidence="1">
    <location>
        <begin position="681"/>
        <end position="743"/>
    </location>
</feature>
<reference evidence="4" key="1">
    <citation type="journal article" date="2023" name="bioRxiv">
        <title>Improved chromosome-level genome assembly for marigold (Tagetes erecta).</title>
        <authorList>
            <person name="Jiang F."/>
            <person name="Yuan L."/>
            <person name="Wang S."/>
            <person name="Wang H."/>
            <person name="Xu D."/>
            <person name="Wang A."/>
            <person name="Fan W."/>
        </authorList>
    </citation>
    <scope>NUCLEOTIDE SEQUENCE</scope>
    <source>
        <strain evidence="4">WSJ</strain>
        <tissue evidence="4">Leaf</tissue>
    </source>
</reference>
<feature type="coiled-coil region" evidence="1">
    <location>
        <begin position="315"/>
        <end position="389"/>
    </location>
</feature>
<name>A0AAD8NST0_TARER</name>
<feature type="compositionally biased region" description="Low complexity" evidence="2">
    <location>
        <begin position="183"/>
        <end position="195"/>
    </location>
</feature>
<organism evidence="4 5">
    <name type="scientific">Tagetes erecta</name>
    <name type="common">African marigold</name>
    <dbReference type="NCBI Taxonomy" id="13708"/>
    <lineage>
        <taxon>Eukaryota</taxon>
        <taxon>Viridiplantae</taxon>
        <taxon>Streptophyta</taxon>
        <taxon>Embryophyta</taxon>
        <taxon>Tracheophyta</taxon>
        <taxon>Spermatophyta</taxon>
        <taxon>Magnoliopsida</taxon>
        <taxon>eudicotyledons</taxon>
        <taxon>Gunneridae</taxon>
        <taxon>Pentapetalae</taxon>
        <taxon>asterids</taxon>
        <taxon>campanulids</taxon>
        <taxon>Asterales</taxon>
        <taxon>Asteraceae</taxon>
        <taxon>Asteroideae</taxon>
        <taxon>Heliantheae alliance</taxon>
        <taxon>Tageteae</taxon>
        <taxon>Tagetes</taxon>
    </lineage>
</organism>
<evidence type="ECO:0000259" key="3">
    <source>
        <dbReference type="Pfam" id="PF02151"/>
    </source>
</evidence>
<keyword evidence="5" id="KW-1185">Reference proteome</keyword>
<dbReference type="InterPro" id="IPR001943">
    <property type="entry name" value="UVR_dom"/>
</dbReference>
<dbReference type="AlphaFoldDB" id="A0AAD8NST0"/>
<evidence type="ECO:0000313" key="5">
    <source>
        <dbReference type="Proteomes" id="UP001229421"/>
    </source>
</evidence>
<sequence length="827" mass="91688">MDDMEDSLFEGMVLFNPSAELPVDDVNNKLHDHDDDVDDDSVQLANHHRVVSTQSLQSVTSTVATTAGASFEPLDENLFSDLTLIQPQSQEDEVLSSLDPPLSPSSSSTSSRSTTDFASMTTPQISGTVTSISGSNSRGVVVPPTRSLTSQISSTRKKKRAGLRIGYGRAAQSQESAIDVDNSQSAPSPSQLPSMSFPVVVSGEKVEPEEEKQQNQIVHDTEIRSESAVAKLVASEIEERSSVTEVVQSSESVDLALKHEPRDEQEVTEAQSRGDGDSIELRYEQIKKQIADKLNCAQQAVASVSAKRKEFIRKRRKAAEELNLVSVKHKEMEKELEEAVESEDFETAERVSDSLASAEKNKELLSIALREAEAECDGIDSKMQEALELQIVAEEECAALLKTFAVDADHNADSVISNAKTKTSEEMEKLLSLSEALEVKKMEVEIESDVLSGARKGLDDSIEHIVKEDKQESELLHKKKKILADELEELLALVKQKEAEIAENNSQIEKIEKKMSGAVSSFQDVLSEVELKSEKLQSGLSQLELENDDLSRKKKEIDDYVLQEEARGLKIRELGRVSADEADAYQEVINLRKSLISFISKSREDKIRLATTEQKLFDDVQMLKQDISAVRASLQDLASTKSGTQQSIESSKQRLLFIEKRVPEIESEKRVFATARNFKEAARIANEAKTLYAEKETLQHKIDEDTTTLKKIEDEINNNVEKLQVKEENISLMEKELETVRYQRLVLLARSATAERSAAVELGDVEEADILLKEAQAADLEAKKIQPNSKTEEFDSVSNSFISMELVSTLDKNQLAELAASTKISAP</sequence>
<accession>A0AAD8NST0</accession>
<comment type="caution">
    <text evidence="4">The sequence shown here is derived from an EMBL/GenBank/DDBJ whole genome shotgun (WGS) entry which is preliminary data.</text>
</comment>
<dbReference type="EMBL" id="JAUHHV010000007">
    <property type="protein sequence ID" value="KAK1419688.1"/>
    <property type="molecule type" value="Genomic_DNA"/>
</dbReference>
<feature type="region of interest" description="Disordered" evidence="2">
    <location>
        <begin position="90"/>
        <end position="195"/>
    </location>
</feature>
<feature type="compositionally biased region" description="Polar residues" evidence="2">
    <location>
        <begin position="116"/>
        <end position="138"/>
    </location>
</feature>